<keyword evidence="4 6" id="KW-0808">Transferase</keyword>
<evidence type="ECO:0000256" key="3">
    <source>
        <dbReference type="ARBA" id="ARBA00022603"/>
    </source>
</evidence>
<organism evidence="6 7">
    <name type="scientific">Sporanaerobacter acetigenes DSM 13106</name>
    <dbReference type="NCBI Taxonomy" id="1123281"/>
    <lineage>
        <taxon>Bacteria</taxon>
        <taxon>Bacillati</taxon>
        <taxon>Bacillota</taxon>
        <taxon>Tissierellia</taxon>
        <taxon>Tissierellales</taxon>
        <taxon>Sporanaerobacteraceae</taxon>
        <taxon>Sporanaerobacter</taxon>
    </lineage>
</organism>
<evidence type="ECO:0000313" key="7">
    <source>
        <dbReference type="Proteomes" id="UP000184389"/>
    </source>
</evidence>
<protein>
    <submittedName>
        <fullName evidence="6">Cobalt-precorrin 7 C15-methyltransferase</fullName>
    </submittedName>
</protein>
<gene>
    <name evidence="6" type="ORF">SAMN02745180_01974</name>
</gene>
<keyword evidence="7" id="KW-1185">Reference proteome</keyword>
<dbReference type="GO" id="GO:0032259">
    <property type="term" value="P:methylation"/>
    <property type="evidence" value="ECO:0007669"/>
    <property type="project" value="UniProtKB-KW"/>
</dbReference>
<dbReference type="InterPro" id="IPR050714">
    <property type="entry name" value="Cobalamin_biosynth_MTase"/>
</dbReference>
<dbReference type="RefSeq" id="WP_072744628.1">
    <property type="nucleotide sequence ID" value="NZ_FQXR01000009.1"/>
</dbReference>
<reference evidence="6 7" key="1">
    <citation type="submission" date="2016-11" db="EMBL/GenBank/DDBJ databases">
        <authorList>
            <person name="Jaros S."/>
            <person name="Januszkiewicz K."/>
            <person name="Wedrychowicz H."/>
        </authorList>
    </citation>
    <scope>NUCLEOTIDE SEQUENCE [LARGE SCALE GENOMIC DNA]</scope>
    <source>
        <strain evidence="6 7">DSM 13106</strain>
    </source>
</reference>
<keyword evidence="5" id="KW-0949">S-adenosyl-L-methionine</keyword>
<dbReference type="STRING" id="1123281.SAMN02745180_01974"/>
<dbReference type="OrthoDB" id="9780707at2"/>
<keyword evidence="3 6" id="KW-0489">Methyltransferase</keyword>
<dbReference type="GO" id="GO:0009236">
    <property type="term" value="P:cobalamin biosynthetic process"/>
    <property type="evidence" value="ECO:0007669"/>
    <property type="project" value="UniProtKB-UniPathway"/>
</dbReference>
<dbReference type="InterPro" id="IPR014008">
    <property type="entry name" value="Cbl_synth_MTase_CbiT"/>
</dbReference>
<evidence type="ECO:0000256" key="2">
    <source>
        <dbReference type="ARBA" id="ARBA00022573"/>
    </source>
</evidence>
<dbReference type="SUPFAM" id="SSF53335">
    <property type="entry name" value="S-adenosyl-L-methionine-dependent methyltransferases"/>
    <property type="match status" value="1"/>
</dbReference>
<evidence type="ECO:0000256" key="5">
    <source>
        <dbReference type="ARBA" id="ARBA00022691"/>
    </source>
</evidence>
<dbReference type="InterPro" id="IPR029063">
    <property type="entry name" value="SAM-dependent_MTases_sf"/>
</dbReference>
<proteinExistence type="predicted"/>
<evidence type="ECO:0000256" key="1">
    <source>
        <dbReference type="ARBA" id="ARBA00004953"/>
    </source>
</evidence>
<dbReference type="GO" id="GO:0008276">
    <property type="term" value="F:protein methyltransferase activity"/>
    <property type="evidence" value="ECO:0007669"/>
    <property type="project" value="InterPro"/>
</dbReference>
<comment type="pathway">
    <text evidence="1">Cofactor biosynthesis; adenosylcobalamin biosynthesis.</text>
</comment>
<dbReference type="PANTHER" id="PTHR43182">
    <property type="entry name" value="COBALT-PRECORRIN-6B C(15)-METHYLTRANSFERASE (DECARBOXYLATING)"/>
    <property type="match status" value="1"/>
</dbReference>
<name>A0A1M5Y4T7_9FIRM</name>
<evidence type="ECO:0000256" key="4">
    <source>
        <dbReference type="ARBA" id="ARBA00022679"/>
    </source>
</evidence>
<keyword evidence="2" id="KW-0169">Cobalamin biosynthesis</keyword>
<dbReference type="UniPathway" id="UPA00148"/>
<accession>A0A1M5Y4T7</accession>
<dbReference type="Proteomes" id="UP000184389">
    <property type="component" value="Unassembled WGS sequence"/>
</dbReference>
<dbReference type="NCBIfam" id="TIGR02469">
    <property type="entry name" value="CbiT"/>
    <property type="match status" value="1"/>
</dbReference>
<evidence type="ECO:0000313" key="6">
    <source>
        <dbReference type="EMBL" id="SHI06824.1"/>
    </source>
</evidence>
<dbReference type="AlphaFoldDB" id="A0A1M5Y4T7"/>
<dbReference type="PANTHER" id="PTHR43182:SF1">
    <property type="entry name" value="COBALT-PRECORRIN-7 C(5)-METHYLTRANSFERASE"/>
    <property type="match status" value="1"/>
</dbReference>
<dbReference type="EMBL" id="FQXR01000009">
    <property type="protein sequence ID" value="SHI06824.1"/>
    <property type="molecule type" value="Genomic_DNA"/>
</dbReference>
<sequence length="187" mass="21137">MKWIRDEEFIRGDIPMTKFNIRILVIAHLAIEKGDRLLDIGSGTGSISVESALQGANVWAIEKEKEGVDIINKNSIKFNVNLNLIEGQAPEDLPDIEFNKCFIGGSGGKLNEIFKYLETHLEAGGIVCGNFIRLQNLDNFIQFLEEYKYENIGVQLIQSSYMDKIGLMKGQNPIFIVKGMKRRLEND</sequence>
<dbReference type="Gene3D" id="3.40.50.150">
    <property type="entry name" value="Vaccinia Virus protein VP39"/>
    <property type="match status" value="1"/>
</dbReference>